<dbReference type="AlphaFoldDB" id="A0A5B8ML05"/>
<dbReference type="STRING" id="1764295.A0A5B8ML05"/>
<keyword evidence="4" id="KW-1185">Reference proteome</keyword>
<evidence type="ECO:0000256" key="1">
    <source>
        <dbReference type="SAM" id="MobiDB-lite"/>
    </source>
</evidence>
<feature type="region of interest" description="Disordered" evidence="1">
    <location>
        <begin position="1"/>
        <end position="24"/>
    </location>
</feature>
<dbReference type="Proteomes" id="UP000316726">
    <property type="component" value="Chromosome 5"/>
</dbReference>
<dbReference type="PANTHER" id="PTHR31551">
    <property type="entry name" value="PRE-MRNA-SPLICING FACTOR CWF18"/>
    <property type="match status" value="1"/>
</dbReference>
<reference evidence="3 4" key="1">
    <citation type="submission" date="2018-07" db="EMBL/GenBank/DDBJ databases">
        <title>The complete nuclear genome of the prasinophyte Chloropicon primus (CCMP1205).</title>
        <authorList>
            <person name="Pombert J.-F."/>
            <person name="Otis C."/>
            <person name="Turmel M."/>
            <person name="Lemieux C."/>
        </authorList>
    </citation>
    <scope>NUCLEOTIDE SEQUENCE [LARGE SCALE GENOMIC DNA]</scope>
    <source>
        <strain evidence="3 4">CCMP1205</strain>
    </source>
</reference>
<dbReference type="Pfam" id="PF08315">
    <property type="entry name" value="cwf18"/>
    <property type="match status" value="1"/>
</dbReference>
<feature type="compositionally biased region" description="Basic and acidic residues" evidence="1">
    <location>
        <begin position="14"/>
        <end position="24"/>
    </location>
</feature>
<dbReference type="PANTHER" id="PTHR31551:SF1">
    <property type="entry name" value="COILED-COIL DOMAIN-CONTAINING PROTEIN 12"/>
    <property type="match status" value="1"/>
</dbReference>
<organism evidence="3 4">
    <name type="scientific">Chloropicon primus</name>
    <dbReference type="NCBI Taxonomy" id="1764295"/>
    <lineage>
        <taxon>Eukaryota</taxon>
        <taxon>Viridiplantae</taxon>
        <taxon>Chlorophyta</taxon>
        <taxon>Chloropicophyceae</taxon>
        <taxon>Chloropicales</taxon>
        <taxon>Chloropicaceae</taxon>
        <taxon>Chloropicon</taxon>
    </lineage>
</organism>
<evidence type="ECO:0000313" key="4">
    <source>
        <dbReference type="Proteomes" id="UP000316726"/>
    </source>
</evidence>
<dbReference type="EMBL" id="CP031038">
    <property type="protein sequence ID" value="QDZ21079.1"/>
    <property type="molecule type" value="Genomic_DNA"/>
</dbReference>
<accession>A0A5B8ML05</accession>
<name>A0A5B8ML05_9CHLO</name>
<dbReference type="InterPro" id="IPR013169">
    <property type="entry name" value="mRNA_splic_Cwf18-like"/>
</dbReference>
<dbReference type="Pfam" id="PF25397">
    <property type="entry name" value="DUF7887"/>
    <property type="match status" value="1"/>
</dbReference>
<proteinExistence type="predicted"/>
<dbReference type="GO" id="GO:0005684">
    <property type="term" value="C:U2-type spliceosomal complex"/>
    <property type="evidence" value="ECO:0007669"/>
    <property type="project" value="TreeGrafter"/>
</dbReference>
<dbReference type="OrthoDB" id="10261348at2759"/>
<dbReference type="GO" id="GO:0071014">
    <property type="term" value="C:post-mRNA release spliceosomal complex"/>
    <property type="evidence" value="ECO:0007669"/>
    <property type="project" value="TreeGrafter"/>
</dbReference>
<protein>
    <recommendedName>
        <fullName evidence="2">DUF7887 domain-containing protein</fullName>
    </recommendedName>
</protein>
<feature type="domain" description="DUF7887" evidence="2">
    <location>
        <begin position="84"/>
        <end position="120"/>
    </location>
</feature>
<sequence>MAEGGQSIRLRNYLPEDGKGFKHTRVEAAKVPETGAPGEEEEQAHEEAAVVDVAPKKANWDLKRDVEKKLKKLERRTQNAMVVVPSLCFVATAGLVDAAFSGDWSRIGAISTGTEDQLKLLCGALLLERLALVAWLGKAETQPLVLAKAFFGGTLSVLNELKTREGK</sequence>
<gene>
    <name evidence="3" type="ORF">A3770_05p35970</name>
</gene>
<evidence type="ECO:0000259" key="2">
    <source>
        <dbReference type="Pfam" id="PF25397"/>
    </source>
</evidence>
<evidence type="ECO:0000313" key="3">
    <source>
        <dbReference type="EMBL" id="QDZ21079.1"/>
    </source>
</evidence>
<dbReference type="InterPro" id="IPR057209">
    <property type="entry name" value="DUF7887"/>
</dbReference>